<dbReference type="CDD" id="cd00060">
    <property type="entry name" value="FHA"/>
    <property type="match status" value="3"/>
</dbReference>
<accession>A0A4P6K5W1</accession>
<evidence type="ECO:0000313" key="13">
    <source>
        <dbReference type="Proteomes" id="UP000290365"/>
    </source>
</evidence>
<dbReference type="Pfam" id="PF01061">
    <property type="entry name" value="ABC2_membrane"/>
    <property type="match status" value="1"/>
</dbReference>
<dbReference type="InterPro" id="IPR000253">
    <property type="entry name" value="FHA_dom"/>
</dbReference>
<keyword evidence="7 9" id="KW-0472">Membrane</keyword>
<dbReference type="AlphaFoldDB" id="A0A4P6K5W1"/>
<dbReference type="PROSITE" id="PS50893">
    <property type="entry name" value="ABC_TRANSPORTER_2"/>
    <property type="match status" value="1"/>
</dbReference>
<dbReference type="SMART" id="SM00382">
    <property type="entry name" value="AAA"/>
    <property type="match status" value="1"/>
</dbReference>
<dbReference type="KEGG" id="kbs:EPA93_30370"/>
<keyword evidence="6 9" id="KW-1133">Transmembrane helix</keyword>
<proteinExistence type="predicted"/>
<evidence type="ECO:0000259" key="11">
    <source>
        <dbReference type="PROSITE" id="PS50893"/>
    </source>
</evidence>
<dbReference type="Proteomes" id="UP000290365">
    <property type="component" value="Chromosome"/>
</dbReference>
<keyword evidence="3 9" id="KW-0812">Transmembrane</keyword>
<evidence type="ECO:0000256" key="1">
    <source>
        <dbReference type="ARBA" id="ARBA00004141"/>
    </source>
</evidence>
<evidence type="ECO:0000256" key="8">
    <source>
        <dbReference type="SAM" id="MobiDB-lite"/>
    </source>
</evidence>
<feature type="region of interest" description="Disordered" evidence="8">
    <location>
        <begin position="109"/>
        <end position="167"/>
    </location>
</feature>
<evidence type="ECO:0000313" key="12">
    <source>
        <dbReference type="EMBL" id="QBD83634.1"/>
    </source>
</evidence>
<name>A0A4P6K5W1_KTERU</name>
<dbReference type="Pfam" id="PF00005">
    <property type="entry name" value="ABC_tran"/>
    <property type="match status" value="1"/>
</dbReference>
<evidence type="ECO:0000256" key="9">
    <source>
        <dbReference type="SAM" id="Phobius"/>
    </source>
</evidence>
<dbReference type="GO" id="GO:0140359">
    <property type="term" value="F:ABC-type transporter activity"/>
    <property type="evidence" value="ECO:0007669"/>
    <property type="project" value="InterPro"/>
</dbReference>
<dbReference type="PANTHER" id="PTHR48041">
    <property type="entry name" value="ABC TRANSPORTER G FAMILY MEMBER 28"/>
    <property type="match status" value="1"/>
</dbReference>
<evidence type="ECO:0000256" key="2">
    <source>
        <dbReference type="ARBA" id="ARBA00022448"/>
    </source>
</evidence>
<dbReference type="InterPro" id="IPR003439">
    <property type="entry name" value="ABC_transporter-like_ATP-bd"/>
</dbReference>
<evidence type="ECO:0000256" key="6">
    <source>
        <dbReference type="ARBA" id="ARBA00022989"/>
    </source>
</evidence>
<dbReference type="GO" id="GO:0016887">
    <property type="term" value="F:ATP hydrolysis activity"/>
    <property type="evidence" value="ECO:0007669"/>
    <property type="project" value="InterPro"/>
</dbReference>
<dbReference type="InterPro" id="IPR017871">
    <property type="entry name" value="ABC_transporter-like_CS"/>
</dbReference>
<dbReference type="Gene3D" id="3.40.50.300">
    <property type="entry name" value="P-loop containing nucleotide triphosphate hydrolases"/>
    <property type="match status" value="1"/>
</dbReference>
<feature type="transmembrane region" description="Helical" evidence="9">
    <location>
        <begin position="865"/>
        <end position="889"/>
    </location>
</feature>
<dbReference type="InterPro" id="IPR050352">
    <property type="entry name" value="ABCG_transporters"/>
</dbReference>
<dbReference type="GO" id="GO:0016020">
    <property type="term" value="C:membrane"/>
    <property type="evidence" value="ECO:0007669"/>
    <property type="project" value="UniProtKB-SubCell"/>
</dbReference>
<dbReference type="SUPFAM" id="SSF49879">
    <property type="entry name" value="SMAD/FHA domain"/>
    <property type="match status" value="3"/>
</dbReference>
<dbReference type="Pfam" id="PF00498">
    <property type="entry name" value="FHA"/>
    <property type="match status" value="3"/>
</dbReference>
<keyword evidence="2" id="KW-0813">Transport</keyword>
<protein>
    <submittedName>
        <fullName evidence="12">FHA domain-containing protein</fullName>
    </submittedName>
</protein>
<dbReference type="PANTHER" id="PTHR48041:SF139">
    <property type="entry name" value="PROTEIN SCARLET"/>
    <property type="match status" value="1"/>
</dbReference>
<organism evidence="12 13">
    <name type="scientific">Ktedonosporobacter rubrisoli</name>
    <dbReference type="NCBI Taxonomy" id="2509675"/>
    <lineage>
        <taxon>Bacteria</taxon>
        <taxon>Bacillati</taxon>
        <taxon>Chloroflexota</taxon>
        <taxon>Ktedonobacteria</taxon>
        <taxon>Ktedonobacterales</taxon>
        <taxon>Ktedonosporobacteraceae</taxon>
        <taxon>Ktedonosporobacter</taxon>
    </lineage>
</organism>
<sequence>MDEVMGPPSTLGSLKFLAGPLAGNTYPITKPIVTIGREPGNDIPITDPSISRHHAQLTFNQGVWSITKLAQQNTVLVNQRNIQQTALNDRDTITLGAGVTFMFQMSQAPQQQGFPAPGGQAPQASRAPLPPQMGFSQPSPVPQQPPQLGFPQPSPAPQQNMMAAPPPAFVAPPPPYVPTVASSDSEGGTMRAGLMGSTDGAGSAGPPMLEVSTNTDREKQSYPLTKQVINIGRDPANDIVINRPTVSGYHAQIVREGNQLVFVHPHPARGRTLNGITYQGHVIRGDEPFRKVLSRGDVFRISDEHGTLVTLTYNDGSGASQELLPEIRPYPLGAPVITIGRLPDNNVVLNHPQVSGYHAQLERVQDGYRILDKKSTNHVFVNAQRVTHQLLKPGDEIRIGPFKLTYTGTQLTQHDESNGVRIDALHLKKVGNKQVVLINDVSITIPPRKFVALVGGSGAGKSTLLDALNGLRPANQGLVLYNGQDYYRHLASFSTQLGYVPQDDIIHRDLTVEHALYYAAKLRLPDDFTEAQIKQRINEVLDDVDMTRRRDLLVSKLSGGQRKRVSIALELLANPNVFFLDEPTSGLDPGLDRKMMLLLRRLADRGRTIVLVTHATNNINSCDYVCFLCQGGRLAYFGPPEEAKAYFGKTDFAEIYSALEPTDENPNIPAEAEAKFQQSADYQRYVVEPISQGPAGNASGMGQTATIKPPKRGNPWKQFVILSLRYMELLRNDTGNLLILLLQAPIIAVVLFLLSGSGTFDATSIATCPLRANPLDTSGPITSLDCRRVVDLLNSPQGDQFAAQQGKSKEQLLQDAIAPGSGGDAQKILFIMAFAAVMFGCINGVREIVKEAPIFHRERNVNLGIVPYMFSKIVVLGLLCLVQSFVLVFLVNLKAHFQTSILLPPFIEIYITMALTSVAGLMTGLVISALVPNSDRAMSMVPLALLPQVIFAGVVFSLDSPPALQILGAFFPARWAMAGMGSTVGLHGDKVGEDAFSFKGTLFTSLHKADAVPGAVFHLLLVWAILLLMIVLLGVAIAWFLKQKDART</sequence>
<feature type="compositionally biased region" description="Low complexity" evidence="8">
    <location>
        <begin position="109"/>
        <end position="124"/>
    </location>
</feature>
<feature type="domain" description="FHA" evidence="10">
    <location>
        <begin position="337"/>
        <end position="386"/>
    </location>
</feature>
<dbReference type="InterPro" id="IPR013525">
    <property type="entry name" value="ABC2_TM"/>
</dbReference>
<keyword evidence="13" id="KW-1185">Reference proteome</keyword>
<evidence type="ECO:0000256" key="7">
    <source>
        <dbReference type="ARBA" id="ARBA00023136"/>
    </source>
</evidence>
<dbReference type="Gene3D" id="2.60.200.20">
    <property type="match status" value="3"/>
</dbReference>
<dbReference type="SMART" id="SM00240">
    <property type="entry name" value="FHA"/>
    <property type="match status" value="3"/>
</dbReference>
<feature type="domain" description="FHA" evidence="10">
    <location>
        <begin position="33"/>
        <end position="82"/>
    </location>
</feature>
<feature type="transmembrane region" description="Helical" evidence="9">
    <location>
        <begin position="735"/>
        <end position="754"/>
    </location>
</feature>
<keyword evidence="5" id="KW-0067">ATP-binding</keyword>
<feature type="compositionally biased region" description="Low complexity" evidence="8">
    <location>
        <begin position="146"/>
        <end position="163"/>
    </location>
</feature>
<dbReference type="OrthoDB" id="151099at2"/>
<evidence type="ECO:0000259" key="10">
    <source>
        <dbReference type="PROSITE" id="PS50006"/>
    </source>
</evidence>
<keyword evidence="4" id="KW-0547">Nucleotide-binding</keyword>
<dbReference type="InterPro" id="IPR008984">
    <property type="entry name" value="SMAD_FHA_dom_sf"/>
</dbReference>
<dbReference type="EMBL" id="CP035758">
    <property type="protein sequence ID" value="QBD83634.1"/>
    <property type="molecule type" value="Genomic_DNA"/>
</dbReference>
<feature type="transmembrane region" description="Helical" evidence="9">
    <location>
        <begin position="1015"/>
        <end position="1041"/>
    </location>
</feature>
<feature type="transmembrane region" description="Helical" evidence="9">
    <location>
        <begin position="909"/>
        <end position="931"/>
    </location>
</feature>
<dbReference type="InterPro" id="IPR027417">
    <property type="entry name" value="P-loop_NTPase"/>
</dbReference>
<reference evidence="12 13" key="1">
    <citation type="submission" date="2019-01" db="EMBL/GenBank/DDBJ databases">
        <title>Ktedonosporobacter rubrisoli SCAWS-G2.</title>
        <authorList>
            <person name="Huang Y."/>
            <person name="Yan B."/>
        </authorList>
    </citation>
    <scope>NUCLEOTIDE SEQUENCE [LARGE SCALE GENOMIC DNA]</scope>
    <source>
        <strain evidence="12 13">SCAWS-G2</strain>
    </source>
</reference>
<dbReference type="InterPro" id="IPR003593">
    <property type="entry name" value="AAA+_ATPase"/>
</dbReference>
<dbReference type="SUPFAM" id="SSF52540">
    <property type="entry name" value="P-loop containing nucleoside triphosphate hydrolases"/>
    <property type="match status" value="1"/>
</dbReference>
<gene>
    <name evidence="12" type="ORF">EPA93_30370</name>
</gene>
<feature type="domain" description="FHA" evidence="10">
    <location>
        <begin position="229"/>
        <end position="278"/>
    </location>
</feature>
<dbReference type="PROSITE" id="PS50006">
    <property type="entry name" value="FHA_DOMAIN"/>
    <property type="match status" value="3"/>
</dbReference>
<evidence type="ECO:0000256" key="4">
    <source>
        <dbReference type="ARBA" id="ARBA00022741"/>
    </source>
</evidence>
<dbReference type="GO" id="GO:0005524">
    <property type="term" value="F:ATP binding"/>
    <property type="evidence" value="ECO:0007669"/>
    <property type="project" value="UniProtKB-KW"/>
</dbReference>
<dbReference type="PROSITE" id="PS00211">
    <property type="entry name" value="ABC_TRANSPORTER_1"/>
    <property type="match status" value="1"/>
</dbReference>
<evidence type="ECO:0000256" key="3">
    <source>
        <dbReference type="ARBA" id="ARBA00022692"/>
    </source>
</evidence>
<feature type="domain" description="ABC transporter" evidence="11">
    <location>
        <begin position="420"/>
        <end position="655"/>
    </location>
</feature>
<dbReference type="FunFam" id="3.40.50.300:FF:000474">
    <property type="entry name" value="Putative ABC transporter ATP-binding subunit"/>
    <property type="match status" value="1"/>
</dbReference>
<comment type="subcellular location">
    <subcellularLocation>
        <location evidence="1">Membrane</location>
        <topology evidence="1">Multi-pass membrane protein</topology>
    </subcellularLocation>
</comment>
<evidence type="ECO:0000256" key="5">
    <source>
        <dbReference type="ARBA" id="ARBA00022840"/>
    </source>
</evidence>